<dbReference type="RefSeq" id="WP_002869660.1">
    <property type="nucleotide sequence ID" value="NZ_AP017922.1"/>
</dbReference>
<proteinExistence type="predicted"/>
<evidence type="ECO:0000313" key="2">
    <source>
        <dbReference type="Proteomes" id="UP000197894"/>
    </source>
</evidence>
<dbReference type="EMBL" id="LNJK01000013">
    <property type="protein sequence ID" value="OWT14112.1"/>
    <property type="molecule type" value="Genomic_DNA"/>
</dbReference>
<evidence type="ECO:0000313" key="1">
    <source>
        <dbReference type="EMBL" id="OWT14112.1"/>
    </source>
</evidence>
<protein>
    <submittedName>
        <fullName evidence="1">Uncharacterized protein</fullName>
    </submittedName>
</protein>
<dbReference type="AlphaFoldDB" id="A0AAP8CNM0"/>
<name>A0AAP8CNM0_STAAU</name>
<sequence length="32" mass="3657">MSVGSLVVLTTTEIAFPTEIFEKNQRTQQIKF</sequence>
<organism evidence="1 2">
    <name type="scientific">Staphylococcus aureus</name>
    <dbReference type="NCBI Taxonomy" id="1280"/>
    <lineage>
        <taxon>Bacteria</taxon>
        <taxon>Bacillati</taxon>
        <taxon>Bacillota</taxon>
        <taxon>Bacilli</taxon>
        <taxon>Bacillales</taxon>
        <taxon>Staphylococcaceae</taxon>
        <taxon>Staphylococcus</taxon>
    </lineage>
</organism>
<reference evidence="1 2" key="1">
    <citation type="journal article" date="2017" name="BMC Genomics">
        <title>Prophages and adaptation of Staphylococcus aureus ST398 to the human clinic.</title>
        <authorList>
            <consortium name="Regional Infection Control Group of the Centre Region"/>
            <person name="Diene S.M."/>
            <person name="Corvaglia A.R."/>
            <person name="Francois P."/>
            <person name="van der Mee-Marquet N."/>
        </authorList>
    </citation>
    <scope>NUCLEOTIDE SEQUENCE [LARGE SCALE GENOMIC DNA]</scope>
    <source>
        <strain evidence="1 2">SA13-246</strain>
    </source>
</reference>
<accession>A0AAP8CNM0</accession>
<comment type="caution">
    <text evidence="1">The sequence shown here is derived from an EMBL/GenBank/DDBJ whole genome shotgun (WGS) entry which is preliminary data.</text>
</comment>
<gene>
    <name evidence="1" type="ORF">AS572_13185</name>
</gene>
<dbReference type="Proteomes" id="UP000197894">
    <property type="component" value="Unassembled WGS sequence"/>
</dbReference>